<dbReference type="EMBL" id="CP036299">
    <property type="protein sequence ID" value="QDV29941.1"/>
    <property type="molecule type" value="Genomic_DNA"/>
</dbReference>
<gene>
    <name evidence="1" type="ORF">Spb1_18610</name>
</gene>
<dbReference type="Proteomes" id="UP000315349">
    <property type="component" value="Chromosome"/>
</dbReference>
<proteinExistence type="predicted"/>
<accession>A0A518GNB5</accession>
<evidence type="ECO:0000313" key="1">
    <source>
        <dbReference type="EMBL" id="QDV29941.1"/>
    </source>
</evidence>
<sequence length="47" mass="5437">MGTRFEQLPLARLTPAPNFVDARSTAPHVVDTTSIFKELYRNEYFVH</sequence>
<organism evidence="1 2">
    <name type="scientific">Planctopirus ephydatiae</name>
    <dbReference type="NCBI Taxonomy" id="2528019"/>
    <lineage>
        <taxon>Bacteria</taxon>
        <taxon>Pseudomonadati</taxon>
        <taxon>Planctomycetota</taxon>
        <taxon>Planctomycetia</taxon>
        <taxon>Planctomycetales</taxon>
        <taxon>Planctomycetaceae</taxon>
        <taxon>Planctopirus</taxon>
    </lineage>
</organism>
<dbReference type="KEGG" id="peh:Spb1_18610"/>
<reference evidence="1 2" key="1">
    <citation type="submission" date="2019-02" db="EMBL/GenBank/DDBJ databases">
        <title>Deep-cultivation of Planctomycetes and their phenomic and genomic characterization uncovers novel biology.</title>
        <authorList>
            <person name="Wiegand S."/>
            <person name="Jogler M."/>
            <person name="Boedeker C."/>
            <person name="Pinto D."/>
            <person name="Vollmers J."/>
            <person name="Rivas-Marin E."/>
            <person name="Kohn T."/>
            <person name="Peeters S.H."/>
            <person name="Heuer A."/>
            <person name="Rast P."/>
            <person name="Oberbeckmann S."/>
            <person name="Bunk B."/>
            <person name="Jeske O."/>
            <person name="Meyerdierks A."/>
            <person name="Storesund J.E."/>
            <person name="Kallscheuer N."/>
            <person name="Luecker S."/>
            <person name="Lage O.M."/>
            <person name="Pohl T."/>
            <person name="Merkel B.J."/>
            <person name="Hornburger P."/>
            <person name="Mueller R.-W."/>
            <person name="Bruemmer F."/>
            <person name="Labrenz M."/>
            <person name="Spormann A.M."/>
            <person name="Op den Camp H."/>
            <person name="Overmann J."/>
            <person name="Amann R."/>
            <person name="Jetten M.S.M."/>
            <person name="Mascher T."/>
            <person name="Medema M.H."/>
            <person name="Devos D.P."/>
            <person name="Kaster A.-K."/>
            <person name="Ovreas L."/>
            <person name="Rohde M."/>
            <person name="Galperin M.Y."/>
            <person name="Jogler C."/>
        </authorList>
    </citation>
    <scope>NUCLEOTIDE SEQUENCE [LARGE SCALE GENOMIC DNA]</scope>
    <source>
        <strain evidence="1 2">Spb1</strain>
    </source>
</reference>
<dbReference type="AlphaFoldDB" id="A0A518GNB5"/>
<keyword evidence="2" id="KW-1185">Reference proteome</keyword>
<evidence type="ECO:0000313" key="2">
    <source>
        <dbReference type="Proteomes" id="UP000315349"/>
    </source>
</evidence>
<protein>
    <submittedName>
        <fullName evidence="1">Uncharacterized protein</fullName>
    </submittedName>
</protein>
<name>A0A518GNB5_9PLAN</name>